<organism evidence="1 2">
    <name type="scientific">Strongylus vulgaris</name>
    <name type="common">Blood worm</name>
    <dbReference type="NCBI Taxonomy" id="40348"/>
    <lineage>
        <taxon>Eukaryota</taxon>
        <taxon>Metazoa</taxon>
        <taxon>Ecdysozoa</taxon>
        <taxon>Nematoda</taxon>
        <taxon>Chromadorea</taxon>
        <taxon>Rhabditida</taxon>
        <taxon>Rhabditina</taxon>
        <taxon>Rhabditomorpha</taxon>
        <taxon>Strongyloidea</taxon>
        <taxon>Strongylidae</taxon>
        <taxon>Strongylus</taxon>
    </lineage>
</organism>
<gene>
    <name evidence="1" type="ORF">SVUK_LOCUS19652</name>
</gene>
<accession>A0A3P7K063</accession>
<protein>
    <submittedName>
        <fullName evidence="1">Uncharacterized protein</fullName>
    </submittedName>
</protein>
<reference evidence="1 2" key="1">
    <citation type="submission" date="2018-11" db="EMBL/GenBank/DDBJ databases">
        <authorList>
            <consortium name="Pathogen Informatics"/>
        </authorList>
    </citation>
    <scope>NUCLEOTIDE SEQUENCE [LARGE SCALE GENOMIC DNA]</scope>
</reference>
<evidence type="ECO:0000313" key="1">
    <source>
        <dbReference type="EMBL" id="VDM84654.1"/>
    </source>
</evidence>
<keyword evidence="2" id="KW-1185">Reference proteome</keyword>
<dbReference type="AlphaFoldDB" id="A0A3P7K063"/>
<name>A0A3P7K063_STRVU</name>
<dbReference type="EMBL" id="UYYB01131919">
    <property type="protein sequence ID" value="VDM84654.1"/>
    <property type="molecule type" value="Genomic_DNA"/>
</dbReference>
<dbReference type="OrthoDB" id="5866020at2759"/>
<proteinExistence type="predicted"/>
<evidence type="ECO:0000313" key="2">
    <source>
        <dbReference type="Proteomes" id="UP000270094"/>
    </source>
</evidence>
<dbReference type="Proteomes" id="UP000270094">
    <property type="component" value="Unassembled WGS sequence"/>
</dbReference>
<sequence>MEKDLKEELNRRQRAAAAFGSLKEAPDQLTDPELRAHLATDVLNISSISRLRDPAEYVSNAKHRWADHMMRRTDDKWTLTTLEWIPREAKLSRGRPPTKWTDVFVTRMDQLNSQLVTSKGLDLANVAAAV</sequence>